<evidence type="ECO:0000256" key="2">
    <source>
        <dbReference type="ARBA" id="ARBA00008133"/>
    </source>
</evidence>
<dbReference type="EC" id="4.2.1.75" evidence="3 9"/>
<gene>
    <name evidence="11" type="primary">hemD</name>
    <name evidence="11" type="ORF">CARM_1141</name>
</gene>
<evidence type="ECO:0000259" key="10">
    <source>
        <dbReference type="Pfam" id="PF02602"/>
    </source>
</evidence>
<accession>A0A7L5HPJ3</accession>
<dbReference type="RefSeq" id="WP_139427175.1">
    <property type="nucleotide sequence ID" value="NZ_CBCSFY010000024.1"/>
</dbReference>
<dbReference type="GO" id="GO:0006780">
    <property type="term" value="P:uroporphyrinogen III biosynthetic process"/>
    <property type="evidence" value="ECO:0007669"/>
    <property type="project" value="UniProtKB-UniRule"/>
</dbReference>
<evidence type="ECO:0000256" key="8">
    <source>
        <dbReference type="ARBA" id="ARBA00048617"/>
    </source>
</evidence>
<reference evidence="11 12" key="1">
    <citation type="submission" date="2020-05" db="EMBL/GenBank/DDBJ databases">
        <title>Complete genome sequencing of Campylobacter and Arcobacter type strains.</title>
        <authorList>
            <person name="Miller W.G."/>
            <person name="Yee E."/>
        </authorList>
    </citation>
    <scope>NUCLEOTIDE SEQUENCE [LARGE SCALE GENOMIC DNA]</scope>
    <source>
        <strain evidence="11 12">CCUG 73571</strain>
    </source>
</reference>
<dbReference type="EMBL" id="CP053825">
    <property type="protein sequence ID" value="QKF80042.1"/>
    <property type="molecule type" value="Genomic_DNA"/>
</dbReference>
<evidence type="ECO:0000256" key="1">
    <source>
        <dbReference type="ARBA" id="ARBA00004772"/>
    </source>
</evidence>
<evidence type="ECO:0000256" key="4">
    <source>
        <dbReference type="ARBA" id="ARBA00023239"/>
    </source>
</evidence>
<dbReference type="Gene3D" id="3.40.50.10090">
    <property type="match status" value="2"/>
</dbReference>
<keyword evidence="4 9" id="KW-0456">Lyase</keyword>
<dbReference type="InterPro" id="IPR036108">
    <property type="entry name" value="4pyrrol_syn_uPrphyn_synt_sf"/>
</dbReference>
<comment type="catalytic activity">
    <reaction evidence="8 9">
        <text>hydroxymethylbilane = uroporphyrinogen III + H2O</text>
        <dbReference type="Rhea" id="RHEA:18965"/>
        <dbReference type="ChEBI" id="CHEBI:15377"/>
        <dbReference type="ChEBI" id="CHEBI:57308"/>
        <dbReference type="ChEBI" id="CHEBI:57845"/>
        <dbReference type="EC" id="4.2.1.75"/>
    </reaction>
</comment>
<dbReference type="Proteomes" id="UP000509246">
    <property type="component" value="Chromosome"/>
</dbReference>
<proteinExistence type="inferred from homology"/>
<evidence type="ECO:0000256" key="6">
    <source>
        <dbReference type="ARBA" id="ARBA00037589"/>
    </source>
</evidence>
<keyword evidence="12" id="KW-1185">Reference proteome</keyword>
<dbReference type="GO" id="GO:0006782">
    <property type="term" value="P:protoporphyrinogen IX biosynthetic process"/>
    <property type="evidence" value="ECO:0007669"/>
    <property type="project" value="UniProtKB-UniRule"/>
</dbReference>
<evidence type="ECO:0000256" key="7">
    <source>
        <dbReference type="ARBA" id="ARBA00040167"/>
    </source>
</evidence>
<dbReference type="InterPro" id="IPR003754">
    <property type="entry name" value="4pyrrol_synth_uPrphyn_synth"/>
</dbReference>
<dbReference type="PANTHER" id="PTHR38042">
    <property type="entry name" value="UROPORPHYRINOGEN-III SYNTHASE, CHLOROPLASTIC"/>
    <property type="match status" value="1"/>
</dbReference>
<evidence type="ECO:0000313" key="11">
    <source>
        <dbReference type="EMBL" id="QKF80042.1"/>
    </source>
</evidence>
<organism evidence="11 12">
    <name type="scientific">Campylobacter armoricus</name>
    <dbReference type="NCBI Taxonomy" id="2505970"/>
    <lineage>
        <taxon>Bacteria</taxon>
        <taxon>Pseudomonadati</taxon>
        <taxon>Campylobacterota</taxon>
        <taxon>Epsilonproteobacteria</taxon>
        <taxon>Campylobacterales</taxon>
        <taxon>Campylobacteraceae</taxon>
        <taxon>Campylobacter</taxon>
    </lineage>
</organism>
<dbReference type="KEGG" id="carm:CARM_1141"/>
<dbReference type="GeneID" id="56586887"/>
<dbReference type="CDD" id="cd06578">
    <property type="entry name" value="HemD"/>
    <property type="match status" value="1"/>
</dbReference>
<keyword evidence="5 9" id="KW-0627">Porphyrin biosynthesis</keyword>
<evidence type="ECO:0000256" key="3">
    <source>
        <dbReference type="ARBA" id="ARBA00013109"/>
    </source>
</evidence>
<dbReference type="AlphaFoldDB" id="A0A7L5HPJ3"/>
<evidence type="ECO:0000313" key="12">
    <source>
        <dbReference type="Proteomes" id="UP000509246"/>
    </source>
</evidence>
<comment type="similarity">
    <text evidence="2 9">Belongs to the uroporphyrinogen-III synthase family.</text>
</comment>
<dbReference type="GO" id="GO:0004852">
    <property type="term" value="F:uroporphyrinogen-III synthase activity"/>
    <property type="evidence" value="ECO:0007669"/>
    <property type="project" value="UniProtKB-UniRule"/>
</dbReference>
<dbReference type="UniPathway" id="UPA00251">
    <property type="reaction ID" value="UER00320"/>
</dbReference>
<name>A0A7L5HPJ3_9BACT</name>
<comment type="pathway">
    <text evidence="1 9">Porphyrin-containing compound metabolism; protoporphyrin-IX biosynthesis; coproporphyrinogen-III from 5-aminolevulinate: step 3/4.</text>
</comment>
<sequence length="212" mass="24223">MIYFIGNEQFDGVKTIKLNEIYFCDFSVDLERFDCLIISSKNALKSLMKSKSKIDFNIKVYAVGAKSANFAKECGFKNVKYPSKAYGKNLAYEFLAEFESQKCIYLRAKKINSGLNEYLLEEGIDLKQIIAYENIILSPKKDEIKIHHPSVFVFSAPSSVEQFLKFYSLKKEDKVVVIGESTASKLKDFANLYICKEQDLNSCIKLAKSLDF</sequence>
<evidence type="ECO:0000256" key="9">
    <source>
        <dbReference type="RuleBase" id="RU366031"/>
    </source>
</evidence>
<dbReference type="Pfam" id="PF02602">
    <property type="entry name" value="HEM4"/>
    <property type="match status" value="1"/>
</dbReference>
<protein>
    <recommendedName>
        <fullName evidence="7 9">Uroporphyrinogen-III synthase</fullName>
        <ecNumber evidence="3 9">4.2.1.75</ecNumber>
    </recommendedName>
</protein>
<comment type="function">
    <text evidence="6 9">Catalyzes cyclization of the linear tetrapyrrole, hydroxymethylbilane, to the macrocyclic uroporphyrinogen III.</text>
</comment>
<dbReference type="PANTHER" id="PTHR38042:SF1">
    <property type="entry name" value="UROPORPHYRINOGEN-III SYNTHASE, CHLOROPLASTIC"/>
    <property type="match status" value="1"/>
</dbReference>
<evidence type="ECO:0000256" key="5">
    <source>
        <dbReference type="ARBA" id="ARBA00023244"/>
    </source>
</evidence>
<dbReference type="InterPro" id="IPR039793">
    <property type="entry name" value="UROS/Hem4"/>
</dbReference>
<dbReference type="SUPFAM" id="SSF69618">
    <property type="entry name" value="HemD-like"/>
    <property type="match status" value="1"/>
</dbReference>
<feature type="domain" description="Tetrapyrrole biosynthesis uroporphyrinogen III synthase" evidence="10">
    <location>
        <begin position="29"/>
        <end position="204"/>
    </location>
</feature>